<dbReference type="AlphaFoldDB" id="A0AAE9XKR5"/>
<dbReference type="Proteomes" id="UP001217500">
    <property type="component" value="Chromosome"/>
</dbReference>
<name>A0AAE9XKR5_9PROT</name>
<dbReference type="InterPro" id="IPR002937">
    <property type="entry name" value="Amino_oxidase"/>
</dbReference>
<comment type="cofactor">
    <cofactor evidence="1">
        <name>FAD</name>
        <dbReference type="ChEBI" id="CHEBI:57692"/>
    </cofactor>
</comment>
<feature type="binding site" evidence="4">
    <location>
        <begin position="30"/>
        <end position="31"/>
    </location>
    <ligand>
        <name>FAD</name>
        <dbReference type="ChEBI" id="CHEBI:57692"/>
    </ligand>
</feature>
<feature type="binding site" evidence="4">
    <location>
        <position position="228"/>
    </location>
    <ligand>
        <name>FAD</name>
        <dbReference type="ChEBI" id="CHEBI:57692"/>
    </ligand>
</feature>
<dbReference type="PRINTS" id="PR00757">
    <property type="entry name" value="AMINEOXDASEF"/>
</dbReference>
<feature type="binding site" evidence="4">
    <location>
        <position position="333"/>
    </location>
    <ligand>
        <name>substrate</name>
    </ligand>
</feature>
<dbReference type="GO" id="GO:0016491">
    <property type="term" value="F:oxidoreductase activity"/>
    <property type="evidence" value="ECO:0007669"/>
    <property type="project" value="UniProtKB-KW"/>
</dbReference>
<dbReference type="PANTHER" id="PTHR43563">
    <property type="entry name" value="AMINE OXIDASE"/>
    <property type="match status" value="1"/>
</dbReference>
<keyword evidence="3" id="KW-0560">Oxidoreductase</keyword>
<protein>
    <submittedName>
        <fullName evidence="6">FAD-dependent oxidoreductase</fullName>
    </submittedName>
</protein>
<evidence type="ECO:0000256" key="1">
    <source>
        <dbReference type="ARBA" id="ARBA00001974"/>
    </source>
</evidence>
<dbReference type="SUPFAM" id="SSF54373">
    <property type="entry name" value="FAD-linked reductases, C-terminal domain"/>
    <property type="match status" value="1"/>
</dbReference>
<comment type="similarity">
    <text evidence="2">Belongs to the flavin monoamine oxidase family.</text>
</comment>
<accession>A0AAE9XKR5</accession>
<feature type="binding site" evidence="4">
    <location>
        <position position="416"/>
    </location>
    <ligand>
        <name>FAD</name>
        <dbReference type="ChEBI" id="CHEBI:57692"/>
    </ligand>
</feature>
<dbReference type="SUPFAM" id="SSF51905">
    <property type="entry name" value="FAD/NAD(P)-binding domain"/>
    <property type="match status" value="1"/>
</dbReference>
<organism evidence="6 7">
    <name type="scientific">Gimibacter soli</name>
    <dbReference type="NCBI Taxonomy" id="3024400"/>
    <lineage>
        <taxon>Bacteria</taxon>
        <taxon>Pseudomonadati</taxon>
        <taxon>Pseudomonadota</taxon>
        <taxon>Alphaproteobacteria</taxon>
        <taxon>Kordiimonadales</taxon>
        <taxon>Temperatibacteraceae</taxon>
        <taxon>Gimibacter</taxon>
    </lineage>
</organism>
<evidence type="ECO:0000256" key="3">
    <source>
        <dbReference type="ARBA" id="ARBA00023002"/>
    </source>
</evidence>
<dbReference type="EMBL" id="CP116805">
    <property type="protein sequence ID" value="WCL52737.1"/>
    <property type="molecule type" value="Genomic_DNA"/>
</dbReference>
<dbReference type="Pfam" id="PF01593">
    <property type="entry name" value="Amino_oxidase"/>
    <property type="match status" value="1"/>
</dbReference>
<dbReference type="KEGG" id="gso:PH603_09320"/>
<feature type="domain" description="Amine oxidase" evidence="5">
    <location>
        <begin position="10"/>
        <end position="440"/>
    </location>
</feature>
<proteinExistence type="inferred from homology"/>
<evidence type="ECO:0000256" key="2">
    <source>
        <dbReference type="ARBA" id="ARBA00005995"/>
    </source>
</evidence>
<evidence type="ECO:0000313" key="7">
    <source>
        <dbReference type="Proteomes" id="UP001217500"/>
    </source>
</evidence>
<keyword evidence="7" id="KW-1185">Reference proteome</keyword>
<gene>
    <name evidence="6" type="ORF">PH603_09320</name>
</gene>
<sequence>MDVIVVGAGLAGLATARQLLAAGKSVTLIEAQDRVGGRTDSRAGPGGTWLDVGAQWIGSKHTRMQALAGELGVGTFKTYTDGGIIFNWNGRQHSYRGLIPRINPFALVNFALAQLKLDWMARKVDLAKPWEQSQWDHETFESWIRRHTVGKKAHALFTAYTNAVFATEPKNVSLLHALYYTHSSGGSEWLSKSTGGAQETRFEGGTQAVAKALATALPPGVLRLGLPVRRVQATKDGVAVTAGKELFLAKRLVMAVPPALIPTIDFQPILSPKRAQLLQRMPMGSVIKGQAVYASPFWRGRGLSGQVVSNEGPVKIMFDNSAADGKTGVLTGFFEGEAAIEWSERTDAERQAAFRDCAVRYFGPEAADMIHFEQKVWAADPWARGCYSAHFAPGVWTQFGDVLRRPEGRVHFAGTETAVQFSGYMEGAVRSADRVVAEVIDALD</sequence>
<dbReference type="InterPro" id="IPR036188">
    <property type="entry name" value="FAD/NAD-bd_sf"/>
</dbReference>
<dbReference type="RefSeq" id="WP_289502112.1">
    <property type="nucleotide sequence ID" value="NZ_CP116805.1"/>
</dbReference>
<dbReference type="InterPro" id="IPR001613">
    <property type="entry name" value="Flavin_amine_oxidase"/>
</dbReference>
<dbReference type="InterPro" id="IPR050703">
    <property type="entry name" value="Flavin_MAO"/>
</dbReference>
<dbReference type="PANTHER" id="PTHR43563:SF1">
    <property type="entry name" value="AMINE OXIDASE [FLAVIN-CONTAINING] B"/>
    <property type="match status" value="1"/>
</dbReference>
<reference evidence="6" key="1">
    <citation type="submission" date="2023-01" db="EMBL/GenBank/DDBJ databases">
        <title>The genome sequence of Kordiimonadaceae bacterium 6D33.</title>
        <authorList>
            <person name="Liu Y."/>
        </authorList>
    </citation>
    <scope>NUCLEOTIDE SEQUENCE</scope>
    <source>
        <strain evidence="6">6D33</strain>
    </source>
</reference>
<dbReference type="Gene3D" id="3.90.660.10">
    <property type="match status" value="1"/>
</dbReference>
<dbReference type="Gene3D" id="1.10.405.10">
    <property type="entry name" value="Guanine Nucleotide Dissociation Inhibitor, domain 1"/>
    <property type="match status" value="1"/>
</dbReference>
<dbReference type="Gene3D" id="3.50.50.60">
    <property type="entry name" value="FAD/NAD(P)-binding domain"/>
    <property type="match status" value="1"/>
</dbReference>
<evidence type="ECO:0000259" key="5">
    <source>
        <dbReference type="Pfam" id="PF01593"/>
    </source>
</evidence>
<evidence type="ECO:0000313" key="6">
    <source>
        <dbReference type="EMBL" id="WCL52737.1"/>
    </source>
</evidence>
<evidence type="ECO:0000256" key="4">
    <source>
        <dbReference type="PIRSR" id="PIRSR601613-1"/>
    </source>
</evidence>